<dbReference type="AlphaFoldDB" id="A0A0K1S8I2"/>
<sequence>MLSPRHELPHLTLGNRHHWSEYQFFCFDSRSWLYPPGFFCQLSVISYQLSDVSFQFSVK</sequence>
<dbReference type="PATRIC" id="fig|1638788.3.peg.5558"/>
<gene>
    <name evidence="1" type="ORF">VL20_5512</name>
</gene>
<proteinExistence type="predicted"/>
<accession>A0A0K1S8I2</accession>
<protein>
    <submittedName>
        <fullName evidence="1">Uncharacterized protein</fullName>
    </submittedName>
</protein>
<evidence type="ECO:0000313" key="1">
    <source>
        <dbReference type="EMBL" id="AKV70338.1"/>
    </source>
</evidence>
<organism evidence="1 2">
    <name type="scientific">Microcystis panniformis FACHB-1757</name>
    <dbReference type="NCBI Taxonomy" id="1638788"/>
    <lineage>
        <taxon>Bacteria</taxon>
        <taxon>Bacillati</taxon>
        <taxon>Cyanobacteriota</taxon>
        <taxon>Cyanophyceae</taxon>
        <taxon>Oscillatoriophycideae</taxon>
        <taxon>Chroococcales</taxon>
        <taxon>Microcystaceae</taxon>
        <taxon>Microcystis</taxon>
    </lineage>
</organism>
<dbReference type="Proteomes" id="UP000068167">
    <property type="component" value="Chromosome"/>
</dbReference>
<reference evidence="1 2" key="1">
    <citation type="journal article" date="2016" name="Stand. Genomic Sci.">
        <title>Complete genome sequence and genomic characterization of Microcystis panniformis FACHB 1757 by third-generation sequencing.</title>
        <authorList>
            <person name="Zhang J.Y."/>
            <person name="Guan R."/>
            <person name="Zhang H.J."/>
            <person name="Li H."/>
            <person name="Xiao P."/>
            <person name="Yu G.L."/>
            <person name="Du L."/>
            <person name="Cao D.M."/>
            <person name="Zhu B.C."/>
            <person name="Li R.H."/>
            <person name="Lu Z.H."/>
        </authorList>
    </citation>
    <scope>NUCLEOTIDE SEQUENCE [LARGE SCALE GENOMIC DNA]</scope>
    <source>
        <strain evidence="1 2">FACHB-1757</strain>
    </source>
</reference>
<evidence type="ECO:0000313" key="2">
    <source>
        <dbReference type="Proteomes" id="UP000068167"/>
    </source>
</evidence>
<dbReference type="EMBL" id="CP011339">
    <property type="protein sequence ID" value="AKV70338.1"/>
    <property type="molecule type" value="Genomic_DNA"/>
</dbReference>
<dbReference type="KEGG" id="mpk:VL20_5512"/>
<keyword evidence="2" id="KW-1185">Reference proteome</keyword>
<name>A0A0K1S8I2_9CHRO</name>